<reference evidence="2" key="1">
    <citation type="journal article" date="2023" name="Nat. Plants">
        <title>Single-cell RNA sequencing provides a high-resolution roadmap for understanding the multicellular compartmentation of specialized metabolism.</title>
        <authorList>
            <person name="Sun S."/>
            <person name="Shen X."/>
            <person name="Li Y."/>
            <person name="Li Y."/>
            <person name="Wang S."/>
            <person name="Li R."/>
            <person name="Zhang H."/>
            <person name="Shen G."/>
            <person name="Guo B."/>
            <person name="Wei J."/>
            <person name="Xu J."/>
            <person name="St-Pierre B."/>
            <person name="Chen S."/>
            <person name="Sun C."/>
        </authorList>
    </citation>
    <scope>NUCLEOTIDE SEQUENCE [LARGE SCALE GENOMIC DNA]</scope>
</reference>
<protein>
    <submittedName>
        <fullName evidence="1">Uncharacterized protein</fullName>
    </submittedName>
</protein>
<gene>
    <name evidence="1" type="ORF">M9H77_20694</name>
</gene>
<accession>A0ACC0ALA5</accession>
<name>A0ACC0ALA5_CATRO</name>
<dbReference type="Proteomes" id="UP001060085">
    <property type="component" value="Linkage Group LG05"/>
</dbReference>
<evidence type="ECO:0000313" key="1">
    <source>
        <dbReference type="EMBL" id="KAI5661371.1"/>
    </source>
</evidence>
<proteinExistence type="predicted"/>
<keyword evidence="2" id="KW-1185">Reference proteome</keyword>
<evidence type="ECO:0000313" key="2">
    <source>
        <dbReference type="Proteomes" id="UP001060085"/>
    </source>
</evidence>
<sequence length="226" mass="26426">MAAVGVEVENNAQRERVIISDNAQREYVFVITKVFRVLEWRTVEKAPPNNEEDIHTPVNPVIENIVTQWHSSQWFSSARYDYTQFGAFLDMGSSEQIDDLIESGTIRLLDWNDLMTDIQLDMRFVDKVQAISTVQKWSIQMGREYRVHQNKHRNIFSKFISRSISYLVTNNLEMLVSNVIQETQMAWYAQEFIIERVSVSRYLCTGHIFARNVQKNIPIKFLSGRA</sequence>
<comment type="caution">
    <text evidence="1">The sequence shown here is derived from an EMBL/GenBank/DDBJ whole genome shotgun (WGS) entry which is preliminary data.</text>
</comment>
<dbReference type="EMBL" id="CM044705">
    <property type="protein sequence ID" value="KAI5661371.1"/>
    <property type="molecule type" value="Genomic_DNA"/>
</dbReference>
<organism evidence="1 2">
    <name type="scientific">Catharanthus roseus</name>
    <name type="common">Madagascar periwinkle</name>
    <name type="synonym">Vinca rosea</name>
    <dbReference type="NCBI Taxonomy" id="4058"/>
    <lineage>
        <taxon>Eukaryota</taxon>
        <taxon>Viridiplantae</taxon>
        <taxon>Streptophyta</taxon>
        <taxon>Embryophyta</taxon>
        <taxon>Tracheophyta</taxon>
        <taxon>Spermatophyta</taxon>
        <taxon>Magnoliopsida</taxon>
        <taxon>eudicotyledons</taxon>
        <taxon>Gunneridae</taxon>
        <taxon>Pentapetalae</taxon>
        <taxon>asterids</taxon>
        <taxon>lamiids</taxon>
        <taxon>Gentianales</taxon>
        <taxon>Apocynaceae</taxon>
        <taxon>Rauvolfioideae</taxon>
        <taxon>Vinceae</taxon>
        <taxon>Catharanthinae</taxon>
        <taxon>Catharanthus</taxon>
    </lineage>
</organism>